<dbReference type="EMBL" id="CM039427">
    <property type="protein sequence ID" value="KAI4353135.1"/>
    <property type="molecule type" value="Genomic_DNA"/>
</dbReference>
<organism evidence="1 2">
    <name type="scientific">Bauhinia variegata</name>
    <name type="common">Purple orchid tree</name>
    <name type="synonym">Phanera variegata</name>
    <dbReference type="NCBI Taxonomy" id="167791"/>
    <lineage>
        <taxon>Eukaryota</taxon>
        <taxon>Viridiplantae</taxon>
        <taxon>Streptophyta</taxon>
        <taxon>Embryophyta</taxon>
        <taxon>Tracheophyta</taxon>
        <taxon>Spermatophyta</taxon>
        <taxon>Magnoliopsida</taxon>
        <taxon>eudicotyledons</taxon>
        <taxon>Gunneridae</taxon>
        <taxon>Pentapetalae</taxon>
        <taxon>rosids</taxon>
        <taxon>fabids</taxon>
        <taxon>Fabales</taxon>
        <taxon>Fabaceae</taxon>
        <taxon>Cercidoideae</taxon>
        <taxon>Cercideae</taxon>
        <taxon>Bauhiniinae</taxon>
        <taxon>Bauhinia</taxon>
    </lineage>
</organism>
<sequence length="165" mass="19047">MAKQTRKVTLKAQEGQVFDIDQDIAKEFGILNRIMEEDGLFEFFPVSNVRGAALEKVIEYCQKHVEFRTRAAQKDGDQTDNVKAFDDGFVNGLRNEELKELIVAADYLEVKKLLDLLIQTIANRIKNKSVEYVRKLFEIENDYTAEELNDLHQKNAWAFEGVDDD</sequence>
<dbReference type="Proteomes" id="UP000828941">
    <property type="component" value="Chromosome 2"/>
</dbReference>
<accession>A0ACB9Q2M9</accession>
<proteinExistence type="predicted"/>
<evidence type="ECO:0000313" key="1">
    <source>
        <dbReference type="EMBL" id="KAI4353135.1"/>
    </source>
</evidence>
<evidence type="ECO:0000313" key="2">
    <source>
        <dbReference type="Proteomes" id="UP000828941"/>
    </source>
</evidence>
<keyword evidence="2" id="KW-1185">Reference proteome</keyword>
<reference evidence="1 2" key="1">
    <citation type="journal article" date="2022" name="DNA Res.">
        <title>Chromosomal-level genome assembly of the orchid tree Bauhinia variegata (Leguminosae; Cercidoideae) supports the allotetraploid origin hypothesis of Bauhinia.</title>
        <authorList>
            <person name="Zhong Y."/>
            <person name="Chen Y."/>
            <person name="Zheng D."/>
            <person name="Pang J."/>
            <person name="Liu Y."/>
            <person name="Luo S."/>
            <person name="Meng S."/>
            <person name="Qian L."/>
            <person name="Wei D."/>
            <person name="Dai S."/>
            <person name="Zhou R."/>
        </authorList>
    </citation>
    <scope>NUCLEOTIDE SEQUENCE [LARGE SCALE GENOMIC DNA]</scope>
    <source>
        <strain evidence="1">BV-YZ2020</strain>
    </source>
</reference>
<name>A0ACB9Q2M9_BAUVA</name>
<comment type="caution">
    <text evidence="1">The sequence shown here is derived from an EMBL/GenBank/DDBJ whole genome shotgun (WGS) entry which is preliminary data.</text>
</comment>
<gene>
    <name evidence="1" type="ORF">L6164_002106</name>
</gene>
<protein>
    <submittedName>
        <fullName evidence="1">Uncharacterized protein</fullName>
    </submittedName>
</protein>